<dbReference type="OrthoDB" id="79562at2759"/>
<evidence type="ECO:0000256" key="3">
    <source>
        <dbReference type="ARBA" id="ARBA00022490"/>
    </source>
</evidence>
<keyword evidence="7 9" id="KW-0862">Zinc</keyword>
<dbReference type="InterPro" id="IPR049980">
    <property type="entry name" value="LTA4H_cat"/>
</dbReference>
<keyword evidence="4" id="KW-0645">Protease</keyword>
<evidence type="ECO:0000259" key="10">
    <source>
        <dbReference type="Pfam" id="PF01433"/>
    </source>
</evidence>
<feature type="binding site" evidence="9">
    <location>
        <position position="315"/>
    </location>
    <ligand>
        <name>Zn(2+)</name>
        <dbReference type="ChEBI" id="CHEBI:29105"/>
        <note>catalytic</note>
    </ligand>
</feature>
<keyword evidence="3" id="KW-0963">Cytoplasm</keyword>
<keyword evidence="6" id="KW-0378">Hydrolase</keyword>
<dbReference type="InterPro" id="IPR027268">
    <property type="entry name" value="Peptidase_M4/M1_CTD_sf"/>
</dbReference>
<dbReference type="Gene3D" id="2.60.40.1730">
    <property type="entry name" value="tricorn interacting facor f3 domain"/>
    <property type="match status" value="1"/>
</dbReference>
<dbReference type="Gene3D" id="3.30.2010.30">
    <property type="match status" value="1"/>
</dbReference>
<dbReference type="Pfam" id="PF17900">
    <property type="entry name" value="Peptidase_M1_N"/>
    <property type="match status" value="1"/>
</dbReference>
<evidence type="ECO:0000313" key="12">
    <source>
        <dbReference type="EMBL" id="KAF0694114.1"/>
    </source>
</evidence>
<feature type="domain" description="Peptidase M1 membrane alanine aminopeptidase" evidence="10">
    <location>
        <begin position="228"/>
        <end position="326"/>
    </location>
</feature>
<dbReference type="CDD" id="cd09599">
    <property type="entry name" value="M1_LTA4H"/>
    <property type="match status" value="1"/>
</dbReference>
<dbReference type="SUPFAM" id="SSF55486">
    <property type="entry name" value="Metalloproteases ('zincins'), catalytic domain"/>
    <property type="match status" value="1"/>
</dbReference>
<feature type="binding site" evidence="9">
    <location>
        <position position="296"/>
    </location>
    <ligand>
        <name>Zn(2+)</name>
        <dbReference type="ChEBI" id="CHEBI:29105"/>
        <note>catalytic</note>
    </ligand>
</feature>
<evidence type="ECO:0000256" key="1">
    <source>
        <dbReference type="ARBA" id="ARBA00004496"/>
    </source>
</evidence>
<organism evidence="12">
    <name type="scientific">Aphanomyces stellatus</name>
    <dbReference type="NCBI Taxonomy" id="120398"/>
    <lineage>
        <taxon>Eukaryota</taxon>
        <taxon>Sar</taxon>
        <taxon>Stramenopiles</taxon>
        <taxon>Oomycota</taxon>
        <taxon>Saprolegniomycetes</taxon>
        <taxon>Saprolegniales</taxon>
        <taxon>Verrucalvaceae</taxon>
        <taxon>Aphanomyces</taxon>
    </lineage>
</organism>
<keyword evidence="8" id="KW-0482">Metalloprotease</keyword>
<sequence length="328" mass="36333">MCNLRHDKHSLANVDAVRVTKISLHLTADFDRRALHGYVEFAASVLRPDTAAFVLDSKALVVHKATIDGADAAFHHVHDDVFGTALHIALPPSVASFTARVYYETTPESSAVQWLPKEQTADKTHPYLFTQCQAIHARSLLPCQDCPLASAVFSTAITVPSWATCLVSAVASAAPVVHDNDTTTFFYEQTIAVPSYLIALVIGAVESREIGPRTRVWCEPSLVDAAAFEFAQTEEFIQHAEAIMKQEYVWGRYDLVCLPPSFPLGGMENPCLTFATPTLIAGDRSLADVIAHEIAHSWTGNLITNHTWEDFWLNEGWTMWLQRKIMAR</sequence>
<dbReference type="PANTHER" id="PTHR45726:SF3">
    <property type="entry name" value="LEUKOTRIENE A-4 HYDROLASE"/>
    <property type="match status" value="1"/>
</dbReference>
<dbReference type="InterPro" id="IPR042097">
    <property type="entry name" value="Aminopeptidase_N-like_N_sf"/>
</dbReference>
<comment type="caution">
    <text evidence="12">The sequence shown here is derived from an EMBL/GenBank/DDBJ whole genome shotgun (WGS) entry which is preliminary data.</text>
</comment>
<evidence type="ECO:0000256" key="6">
    <source>
        <dbReference type="ARBA" id="ARBA00022801"/>
    </source>
</evidence>
<dbReference type="Pfam" id="PF01433">
    <property type="entry name" value="Peptidase_M1"/>
    <property type="match status" value="1"/>
</dbReference>
<evidence type="ECO:0000259" key="11">
    <source>
        <dbReference type="Pfam" id="PF17900"/>
    </source>
</evidence>
<feature type="domain" description="Aminopeptidase N-like N-terminal" evidence="11">
    <location>
        <begin position="23"/>
        <end position="197"/>
    </location>
</feature>
<dbReference type="InterPro" id="IPR045357">
    <property type="entry name" value="Aminopeptidase_N-like_N"/>
</dbReference>
<protein>
    <submittedName>
        <fullName evidence="12">Uncharacterized protein</fullName>
    </submittedName>
</protein>
<dbReference type="GO" id="GO:0006508">
    <property type="term" value="P:proteolysis"/>
    <property type="evidence" value="ECO:0007669"/>
    <property type="project" value="UniProtKB-KW"/>
</dbReference>
<dbReference type="GO" id="GO:0008237">
    <property type="term" value="F:metallopeptidase activity"/>
    <property type="evidence" value="ECO:0007669"/>
    <property type="project" value="UniProtKB-KW"/>
</dbReference>
<comment type="subcellular location">
    <subcellularLocation>
        <location evidence="1">Cytoplasm</location>
    </subcellularLocation>
</comment>
<evidence type="ECO:0000256" key="5">
    <source>
        <dbReference type="ARBA" id="ARBA00022723"/>
    </source>
</evidence>
<dbReference type="PRINTS" id="PR00756">
    <property type="entry name" value="ALADIPTASE"/>
</dbReference>
<dbReference type="EMBL" id="VJMH01005601">
    <property type="protein sequence ID" value="KAF0694114.1"/>
    <property type="molecule type" value="Genomic_DNA"/>
</dbReference>
<name>A0A6A4YDR5_9STRA</name>
<dbReference type="Gene3D" id="1.10.390.10">
    <property type="entry name" value="Neutral Protease Domain 2"/>
    <property type="match status" value="1"/>
</dbReference>
<dbReference type="InterPro" id="IPR034015">
    <property type="entry name" value="M1_LTA4H"/>
</dbReference>
<keyword evidence="5 9" id="KW-0479">Metal-binding</keyword>
<dbReference type="InterPro" id="IPR014782">
    <property type="entry name" value="Peptidase_M1_dom"/>
</dbReference>
<evidence type="ECO:0000256" key="4">
    <source>
        <dbReference type="ARBA" id="ARBA00022670"/>
    </source>
</evidence>
<gene>
    <name evidence="12" type="ORF">As57867_014944</name>
</gene>
<comment type="cofactor">
    <cofactor evidence="9">
        <name>Zn(2+)</name>
        <dbReference type="ChEBI" id="CHEBI:29105"/>
    </cofactor>
    <text evidence="9">Binds 1 zinc ion per subunit.</text>
</comment>
<dbReference type="GO" id="GO:0008270">
    <property type="term" value="F:zinc ion binding"/>
    <property type="evidence" value="ECO:0007669"/>
    <property type="project" value="InterPro"/>
</dbReference>
<reference evidence="12" key="1">
    <citation type="submission" date="2019-06" db="EMBL/GenBank/DDBJ databases">
        <title>Genomics analysis of Aphanomyces spp. identifies a new class of oomycete effector associated with host adaptation.</title>
        <authorList>
            <person name="Gaulin E."/>
        </authorList>
    </citation>
    <scope>NUCLEOTIDE SEQUENCE</scope>
    <source>
        <strain evidence="12">CBS 578.67</strain>
    </source>
</reference>
<proteinExistence type="inferred from homology"/>
<feature type="binding site" evidence="9">
    <location>
        <position position="292"/>
    </location>
    <ligand>
        <name>Zn(2+)</name>
        <dbReference type="ChEBI" id="CHEBI:29105"/>
        <note>catalytic</note>
    </ligand>
</feature>
<dbReference type="FunFam" id="3.30.2010.30:FF:000001">
    <property type="entry name" value="Leukotriene A(4) hydrolase"/>
    <property type="match status" value="1"/>
</dbReference>
<dbReference type="GO" id="GO:0005829">
    <property type="term" value="C:cytosol"/>
    <property type="evidence" value="ECO:0007669"/>
    <property type="project" value="TreeGrafter"/>
</dbReference>
<accession>A0A6A4YDR5</accession>
<dbReference type="AlphaFoldDB" id="A0A6A4YDR5"/>
<dbReference type="InterPro" id="IPR001930">
    <property type="entry name" value="Peptidase_M1"/>
</dbReference>
<comment type="similarity">
    <text evidence="2">Belongs to the peptidase M1 family.</text>
</comment>
<evidence type="ECO:0000256" key="8">
    <source>
        <dbReference type="ARBA" id="ARBA00023049"/>
    </source>
</evidence>
<dbReference type="PANTHER" id="PTHR45726">
    <property type="entry name" value="LEUKOTRIENE A-4 HYDROLASE"/>
    <property type="match status" value="1"/>
</dbReference>
<evidence type="ECO:0000256" key="7">
    <source>
        <dbReference type="ARBA" id="ARBA00022833"/>
    </source>
</evidence>
<feature type="non-terminal residue" evidence="12">
    <location>
        <position position="328"/>
    </location>
</feature>
<evidence type="ECO:0000256" key="9">
    <source>
        <dbReference type="PIRSR" id="PIRSR634015-3"/>
    </source>
</evidence>
<dbReference type="SUPFAM" id="SSF63737">
    <property type="entry name" value="Leukotriene A4 hydrolase N-terminal domain"/>
    <property type="match status" value="1"/>
</dbReference>
<evidence type="ECO:0000256" key="2">
    <source>
        <dbReference type="ARBA" id="ARBA00010136"/>
    </source>
</evidence>